<dbReference type="OrthoDB" id="272139at2759"/>
<dbReference type="EMBL" id="OU895880">
    <property type="protein sequence ID" value="CAH1735813.1"/>
    <property type="molecule type" value="Genomic_DNA"/>
</dbReference>
<evidence type="ECO:0000256" key="10">
    <source>
        <dbReference type="ARBA" id="ARBA00035449"/>
    </source>
</evidence>
<keyword evidence="7" id="KW-0472">Membrane</keyword>
<evidence type="ECO:0000256" key="9">
    <source>
        <dbReference type="ARBA" id="ARBA00035284"/>
    </source>
</evidence>
<evidence type="ECO:0000256" key="11">
    <source>
        <dbReference type="ARBA" id="ARBA00046593"/>
    </source>
</evidence>
<evidence type="ECO:0000256" key="7">
    <source>
        <dbReference type="ARBA" id="ARBA00023136"/>
    </source>
</evidence>
<dbReference type="AlphaFoldDB" id="A0A9P0NP60"/>
<evidence type="ECO:0000256" key="6">
    <source>
        <dbReference type="ARBA" id="ARBA00022989"/>
    </source>
</evidence>
<evidence type="ECO:0000256" key="4">
    <source>
        <dbReference type="ARBA" id="ARBA00022490"/>
    </source>
</evidence>
<evidence type="ECO:0000256" key="3">
    <source>
        <dbReference type="ARBA" id="ARBA00008090"/>
    </source>
</evidence>
<evidence type="ECO:0000313" key="12">
    <source>
        <dbReference type="EMBL" id="CAH1735813.1"/>
    </source>
</evidence>
<reference evidence="12" key="2">
    <citation type="submission" date="2022-10" db="EMBL/GenBank/DDBJ databases">
        <authorList>
            <consortium name="ENA_rothamsted_submissions"/>
            <consortium name="culmorum"/>
            <person name="King R."/>
        </authorList>
    </citation>
    <scope>NUCLEOTIDE SEQUENCE</scope>
</reference>
<dbReference type="Pfam" id="PF10164">
    <property type="entry name" value="BRI3"/>
    <property type="match status" value="1"/>
</dbReference>
<dbReference type="GO" id="GO:0048471">
    <property type="term" value="C:perinuclear region of cytoplasm"/>
    <property type="evidence" value="ECO:0007669"/>
    <property type="project" value="UniProtKB-SubCell"/>
</dbReference>
<dbReference type="PANTHER" id="PTHR13551:SF1">
    <property type="entry name" value="MEMBRANE PROTEIN BRI3"/>
    <property type="match status" value="1"/>
</dbReference>
<dbReference type="Proteomes" id="UP001153620">
    <property type="component" value="Chromosome 4"/>
</dbReference>
<gene>
    <name evidence="12" type="ORF">CHIRRI_LOCUS15069</name>
</gene>
<accession>A0A9P0NP60</accession>
<sequence length="128" mass="13593">MNNLPQNPPSYESVIASSTDQIGAVTMTQPVYPVLPSAPPMQMPMPQPIQNYGSINEAIQAQPSVNQPIVSDVTVIVGVNGCPICRIGVLEDDYSCFGICLAIFCFPLGILCCLACKNKRCSSCGAII</sequence>
<evidence type="ECO:0000313" key="13">
    <source>
        <dbReference type="Proteomes" id="UP001153620"/>
    </source>
</evidence>
<dbReference type="InterPro" id="IPR019317">
    <property type="entry name" value="BRI3"/>
</dbReference>
<name>A0A9P0NP60_9DIPT</name>
<keyword evidence="5" id="KW-0812">Transmembrane</keyword>
<keyword evidence="13" id="KW-1185">Reference proteome</keyword>
<evidence type="ECO:0000256" key="8">
    <source>
        <dbReference type="ARBA" id="ARBA00023228"/>
    </source>
</evidence>
<evidence type="ECO:0000256" key="1">
    <source>
        <dbReference type="ARBA" id="ARBA00004155"/>
    </source>
</evidence>
<reference evidence="12" key="1">
    <citation type="submission" date="2022-01" db="EMBL/GenBank/DDBJ databases">
        <authorList>
            <person name="King R."/>
        </authorList>
    </citation>
    <scope>NUCLEOTIDE SEQUENCE</scope>
</reference>
<dbReference type="GO" id="GO:0005765">
    <property type="term" value="C:lysosomal membrane"/>
    <property type="evidence" value="ECO:0007669"/>
    <property type="project" value="UniProtKB-SubCell"/>
</dbReference>
<comment type="subunit">
    <text evidence="11">Interacts with BRI3BP. Interacts with MGAT1 and IFITM3.</text>
</comment>
<keyword evidence="8" id="KW-0458">Lysosome</keyword>
<keyword evidence="4" id="KW-0963">Cytoplasm</keyword>
<organism evidence="12 13">
    <name type="scientific">Chironomus riparius</name>
    <dbReference type="NCBI Taxonomy" id="315576"/>
    <lineage>
        <taxon>Eukaryota</taxon>
        <taxon>Metazoa</taxon>
        <taxon>Ecdysozoa</taxon>
        <taxon>Arthropoda</taxon>
        <taxon>Hexapoda</taxon>
        <taxon>Insecta</taxon>
        <taxon>Pterygota</taxon>
        <taxon>Neoptera</taxon>
        <taxon>Endopterygota</taxon>
        <taxon>Diptera</taxon>
        <taxon>Nematocera</taxon>
        <taxon>Chironomoidea</taxon>
        <taxon>Chironomidae</taxon>
        <taxon>Chironominae</taxon>
        <taxon>Chironomus</taxon>
    </lineage>
</organism>
<evidence type="ECO:0000256" key="2">
    <source>
        <dbReference type="ARBA" id="ARBA00004556"/>
    </source>
</evidence>
<evidence type="ECO:0000256" key="5">
    <source>
        <dbReference type="ARBA" id="ARBA00022692"/>
    </source>
</evidence>
<comment type="subcellular location">
    <subcellularLocation>
        <location evidence="2">Cytoplasm</location>
        <location evidence="2">Perinuclear region</location>
    </subcellularLocation>
    <subcellularLocation>
        <location evidence="1">Lysosome membrane</location>
        <topology evidence="1">Multi-pass membrane protein</topology>
    </subcellularLocation>
</comment>
<proteinExistence type="inferred from homology"/>
<comment type="similarity">
    <text evidence="3">Belongs to the BRI3 family.</text>
</comment>
<keyword evidence="6" id="KW-1133">Transmembrane helix</keyword>
<dbReference type="PANTHER" id="PTHR13551">
    <property type="entry name" value="BRAIN PROTEIN I3"/>
    <property type="match status" value="1"/>
</dbReference>
<protein>
    <recommendedName>
        <fullName evidence="9">Membrane protein BRI3</fullName>
    </recommendedName>
    <alternativeName>
        <fullName evidence="10">Brain protein I3</fullName>
    </alternativeName>
</protein>